<dbReference type="CDD" id="cd15465">
    <property type="entry name" value="bS6_mito"/>
    <property type="match status" value="1"/>
</dbReference>
<dbReference type="InParanoid" id="C1FIC8"/>
<gene>
    <name evidence="3" type="ORF">MICPUN_106134</name>
</gene>
<comment type="similarity">
    <text evidence="1">Belongs to the bacterial ribosomal protein bS6 family.</text>
</comment>
<dbReference type="GO" id="GO:0005737">
    <property type="term" value="C:cytoplasm"/>
    <property type="evidence" value="ECO:0007669"/>
    <property type="project" value="UniProtKB-ARBA"/>
</dbReference>
<organism evidence="3 4">
    <name type="scientific">Micromonas commoda (strain RCC299 / NOUM17 / CCMP2709)</name>
    <name type="common">Picoplanktonic green alga</name>
    <dbReference type="NCBI Taxonomy" id="296587"/>
    <lineage>
        <taxon>Eukaryota</taxon>
        <taxon>Viridiplantae</taxon>
        <taxon>Chlorophyta</taxon>
        <taxon>Mamiellophyceae</taxon>
        <taxon>Mamiellales</taxon>
        <taxon>Mamiellaceae</taxon>
        <taxon>Micromonas</taxon>
    </lineage>
</organism>
<dbReference type="GO" id="GO:0005840">
    <property type="term" value="C:ribosome"/>
    <property type="evidence" value="ECO:0007669"/>
    <property type="project" value="InterPro"/>
</dbReference>
<dbReference type="InterPro" id="IPR014717">
    <property type="entry name" value="Transl_elong_EF1B/ribsomal_bS6"/>
</dbReference>
<dbReference type="STRING" id="296587.C1FIC8"/>
<dbReference type="NCBIfam" id="TIGR00166">
    <property type="entry name" value="S6"/>
    <property type="match status" value="1"/>
</dbReference>
<dbReference type="Pfam" id="PF01250">
    <property type="entry name" value="Ribosomal_S6"/>
    <property type="match status" value="1"/>
</dbReference>
<dbReference type="InterPro" id="IPR035980">
    <property type="entry name" value="Ribosomal_bS6_sf"/>
</dbReference>
<name>C1FIC8_MICCC</name>
<feature type="compositionally biased region" description="Basic residues" evidence="2">
    <location>
        <begin position="148"/>
        <end position="160"/>
    </location>
</feature>
<keyword evidence="4" id="KW-1185">Reference proteome</keyword>
<sequence length="160" mass="18105">MVLYELMVMVKSATPRAQLADILRRAGTRVLDAGGVITDITSFGTRPLAYEFKSPGERHFEAHMVQISFNSAPTLIEDMKHDMRTDERVLRWIAVKKKALRPLSDYKARDPRNLNLPAATTTKESAAPKPPTQPVSKYPLFSEERKERRNARRKAAARGD</sequence>
<evidence type="ECO:0000313" key="3">
    <source>
        <dbReference type="EMBL" id="ACO69974.1"/>
    </source>
</evidence>
<dbReference type="InterPro" id="IPR020814">
    <property type="entry name" value="Ribosomal_S6_plastid/chlpt"/>
</dbReference>
<dbReference type="eggNOG" id="KOG4708">
    <property type="taxonomic scope" value="Eukaryota"/>
</dbReference>
<dbReference type="EMBL" id="CP001576">
    <property type="protein sequence ID" value="ACO69974.1"/>
    <property type="molecule type" value="Genomic_DNA"/>
</dbReference>
<dbReference type="KEGG" id="mis:MICPUN_106134"/>
<dbReference type="GeneID" id="8246993"/>
<dbReference type="InterPro" id="IPR000529">
    <property type="entry name" value="Ribosomal_bS6"/>
</dbReference>
<dbReference type="FunCoup" id="C1FIC8">
    <property type="interactions" value="286"/>
</dbReference>
<dbReference type="AlphaFoldDB" id="C1FIC8"/>
<dbReference type="GO" id="GO:0003735">
    <property type="term" value="F:structural constituent of ribosome"/>
    <property type="evidence" value="ECO:0007669"/>
    <property type="project" value="InterPro"/>
</dbReference>
<reference evidence="3 4" key="1">
    <citation type="journal article" date="2009" name="Science">
        <title>Green evolution and dynamic adaptations revealed by genomes of the marine picoeukaryotes Micromonas.</title>
        <authorList>
            <person name="Worden A.Z."/>
            <person name="Lee J.H."/>
            <person name="Mock T."/>
            <person name="Rouze P."/>
            <person name="Simmons M.P."/>
            <person name="Aerts A.L."/>
            <person name="Allen A.E."/>
            <person name="Cuvelier M.L."/>
            <person name="Derelle E."/>
            <person name="Everett M.V."/>
            <person name="Foulon E."/>
            <person name="Grimwood J."/>
            <person name="Gundlach H."/>
            <person name="Henrissat B."/>
            <person name="Napoli C."/>
            <person name="McDonald S.M."/>
            <person name="Parker M.S."/>
            <person name="Rombauts S."/>
            <person name="Salamov A."/>
            <person name="Von Dassow P."/>
            <person name="Badger J.H."/>
            <person name="Coutinho P.M."/>
            <person name="Demir E."/>
            <person name="Dubchak I."/>
            <person name="Gentemann C."/>
            <person name="Eikrem W."/>
            <person name="Gready J.E."/>
            <person name="John U."/>
            <person name="Lanier W."/>
            <person name="Lindquist E.A."/>
            <person name="Lucas S."/>
            <person name="Mayer K.F."/>
            <person name="Moreau H."/>
            <person name="Not F."/>
            <person name="Otillar R."/>
            <person name="Panaud O."/>
            <person name="Pangilinan J."/>
            <person name="Paulsen I."/>
            <person name="Piegu B."/>
            <person name="Poliakov A."/>
            <person name="Robbens S."/>
            <person name="Schmutz J."/>
            <person name="Toulza E."/>
            <person name="Wyss T."/>
            <person name="Zelensky A."/>
            <person name="Zhou K."/>
            <person name="Armbrust E.V."/>
            <person name="Bhattacharya D."/>
            <person name="Goodenough U.W."/>
            <person name="Van de Peer Y."/>
            <person name="Grigoriev I.V."/>
        </authorList>
    </citation>
    <scope>NUCLEOTIDE SEQUENCE [LARGE SCALE GENOMIC DNA]</scope>
    <source>
        <strain evidence="4">RCC299 / NOUM17</strain>
    </source>
</reference>
<dbReference type="OrthoDB" id="10259681at2759"/>
<dbReference type="PANTHER" id="PTHR21011:SF1">
    <property type="entry name" value="SMALL RIBOSOMAL SUBUNIT PROTEIN BS6M"/>
    <property type="match status" value="1"/>
</dbReference>
<dbReference type="Gene3D" id="3.30.70.60">
    <property type="match status" value="1"/>
</dbReference>
<dbReference type="HAMAP" id="MF_00360">
    <property type="entry name" value="Ribosomal_bS6"/>
    <property type="match status" value="1"/>
</dbReference>
<evidence type="ECO:0000313" key="4">
    <source>
        <dbReference type="Proteomes" id="UP000002009"/>
    </source>
</evidence>
<protein>
    <recommendedName>
        <fullName evidence="5">Ribosomal protein S6</fullName>
    </recommendedName>
</protein>
<evidence type="ECO:0000256" key="2">
    <source>
        <dbReference type="SAM" id="MobiDB-lite"/>
    </source>
</evidence>
<accession>C1FIC8</accession>
<dbReference type="RefSeq" id="XP_002508716.1">
    <property type="nucleotide sequence ID" value="XM_002508670.1"/>
</dbReference>
<dbReference type="OMA" id="KHVFRRN"/>
<dbReference type="GO" id="GO:0070181">
    <property type="term" value="F:small ribosomal subunit rRNA binding"/>
    <property type="evidence" value="ECO:0007669"/>
    <property type="project" value="TreeGrafter"/>
</dbReference>
<dbReference type="SUPFAM" id="SSF54995">
    <property type="entry name" value="Ribosomal protein S6"/>
    <property type="match status" value="1"/>
</dbReference>
<evidence type="ECO:0000256" key="1">
    <source>
        <dbReference type="ARBA" id="ARBA00009512"/>
    </source>
</evidence>
<dbReference type="PANTHER" id="PTHR21011">
    <property type="entry name" value="MITOCHONDRIAL 28S RIBOSOMAL PROTEIN S6"/>
    <property type="match status" value="1"/>
</dbReference>
<feature type="region of interest" description="Disordered" evidence="2">
    <location>
        <begin position="104"/>
        <end position="160"/>
    </location>
</feature>
<proteinExistence type="inferred from homology"/>
<dbReference type="GO" id="GO:0006412">
    <property type="term" value="P:translation"/>
    <property type="evidence" value="ECO:0007669"/>
    <property type="project" value="InterPro"/>
</dbReference>
<dbReference type="Proteomes" id="UP000002009">
    <property type="component" value="Chromosome 10"/>
</dbReference>
<evidence type="ECO:0008006" key="5">
    <source>
        <dbReference type="Google" id="ProtNLM"/>
    </source>
</evidence>